<dbReference type="Proteomes" id="UP000824120">
    <property type="component" value="Chromosome 4"/>
</dbReference>
<reference evidence="1 2" key="1">
    <citation type="submission" date="2020-09" db="EMBL/GenBank/DDBJ databases">
        <title>De no assembly of potato wild relative species, Solanum commersonii.</title>
        <authorList>
            <person name="Cho K."/>
        </authorList>
    </citation>
    <scope>NUCLEOTIDE SEQUENCE [LARGE SCALE GENOMIC DNA]</scope>
    <source>
        <strain evidence="1">LZ3.2</strain>
        <tissue evidence="1">Leaf</tissue>
    </source>
</reference>
<organism evidence="1 2">
    <name type="scientific">Solanum commersonii</name>
    <name type="common">Commerson's wild potato</name>
    <name type="synonym">Commerson's nightshade</name>
    <dbReference type="NCBI Taxonomy" id="4109"/>
    <lineage>
        <taxon>Eukaryota</taxon>
        <taxon>Viridiplantae</taxon>
        <taxon>Streptophyta</taxon>
        <taxon>Embryophyta</taxon>
        <taxon>Tracheophyta</taxon>
        <taxon>Spermatophyta</taxon>
        <taxon>Magnoliopsida</taxon>
        <taxon>eudicotyledons</taxon>
        <taxon>Gunneridae</taxon>
        <taxon>Pentapetalae</taxon>
        <taxon>asterids</taxon>
        <taxon>lamiids</taxon>
        <taxon>Solanales</taxon>
        <taxon>Solanaceae</taxon>
        <taxon>Solanoideae</taxon>
        <taxon>Solaneae</taxon>
        <taxon>Solanum</taxon>
    </lineage>
</organism>
<evidence type="ECO:0000313" key="1">
    <source>
        <dbReference type="EMBL" id="KAG5613080.1"/>
    </source>
</evidence>
<protein>
    <submittedName>
        <fullName evidence="1">Uncharacterized protein</fullName>
    </submittedName>
</protein>
<dbReference type="EMBL" id="JACXVP010000004">
    <property type="protein sequence ID" value="KAG5613080.1"/>
    <property type="molecule type" value="Genomic_DNA"/>
</dbReference>
<name>A0A9J5ZLS4_SOLCO</name>
<comment type="caution">
    <text evidence="1">The sequence shown here is derived from an EMBL/GenBank/DDBJ whole genome shotgun (WGS) entry which is preliminary data.</text>
</comment>
<accession>A0A9J5ZLS4</accession>
<dbReference type="AlphaFoldDB" id="A0A9J5ZLS4"/>
<sequence>MNGFRYLECARMIISMSTSTNYVELVGLLHEKMGTNSENIHMDISKISMFNSSGHHGYHINLLAQNYGFLPRPINLIL</sequence>
<dbReference type="OrthoDB" id="1315210at2759"/>
<gene>
    <name evidence="1" type="ORF">H5410_024361</name>
</gene>
<proteinExistence type="predicted"/>
<evidence type="ECO:0000313" key="2">
    <source>
        <dbReference type="Proteomes" id="UP000824120"/>
    </source>
</evidence>
<keyword evidence="2" id="KW-1185">Reference proteome</keyword>